<feature type="domain" description="Helicase ATP-binding" evidence="2">
    <location>
        <begin position="577"/>
        <end position="738"/>
    </location>
</feature>
<dbReference type="GO" id="GO:0016787">
    <property type="term" value="F:hydrolase activity"/>
    <property type="evidence" value="ECO:0007669"/>
    <property type="project" value="UniProtKB-KW"/>
</dbReference>
<reference evidence="4" key="1">
    <citation type="submission" date="2023-05" db="EMBL/GenBank/DDBJ databases">
        <title>Cataloging the Phylogenetic Diversity of Human Bladder Bacteria.</title>
        <authorList>
            <person name="Du J."/>
        </authorList>
    </citation>
    <scope>NUCLEOTIDE SEQUENCE</scope>
    <source>
        <strain evidence="4">UMB1231</strain>
    </source>
</reference>
<dbReference type="Gene3D" id="3.40.50.10810">
    <property type="entry name" value="Tandem AAA-ATPase domain"/>
    <property type="match status" value="1"/>
</dbReference>
<dbReference type="Pfam" id="PF00176">
    <property type="entry name" value="SNF2-rel_dom"/>
    <property type="match status" value="1"/>
</dbReference>
<accession>A0AAJ1Q5E5</accession>
<dbReference type="RefSeq" id="WP_070609509.1">
    <property type="nucleotide sequence ID" value="NZ_JASOOE010000005.1"/>
</dbReference>
<keyword evidence="4" id="KW-0547">Nucleotide-binding</keyword>
<dbReference type="Pfam" id="PF08455">
    <property type="entry name" value="SNF2_assoc"/>
    <property type="match status" value="1"/>
</dbReference>
<keyword evidence="4" id="KW-0347">Helicase</keyword>
<feature type="domain" description="Helicase C-terminal" evidence="3">
    <location>
        <begin position="864"/>
        <end position="1014"/>
    </location>
</feature>
<dbReference type="GO" id="GO:0005524">
    <property type="term" value="F:ATP binding"/>
    <property type="evidence" value="ECO:0007669"/>
    <property type="project" value="InterPro"/>
</dbReference>
<dbReference type="PROSITE" id="PS51192">
    <property type="entry name" value="HELICASE_ATP_BIND_1"/>
    <property type="match status" value="1"/>
</dbReference>
<comment type="caution">
    <text evidence="4">The sequence shown here is derived from an EMBL/GenBank/DDBJ whole genome shotgun (WGS) entry which is preliminary data.</text>
</comment>
<dbReference type="CDD" id="cd18793">
    <property type="entry name" value="SF2_C_SNF"/>
    <property type="match status" value="1"/>
</dbReference>
<dbReference type="InterPro" id="IPR038718">
    <property type="entry name" value="SNF2-like_sf"/>
</dbReference>
<dbReference type="Proteomes" id="UP001229251">
    <property type="component" value="Unassembled WGS sequence"/>
</dbReference>
<dbReference type="InterPro" id="IPR014001">
    <property type="entry name" value="Helicase_ATP-bd"/>
</dbReference>
<dbReference type="InterPro" id="IPR001650">
    <property type="entry name" value="Helicase_C-like"/>
</dbReference>
<name>A0AAJ1Q5E5_9LACT</name>
<evidence type="ECO:0000259" key="3">
    <source>
        <dbReference type="PROSITE" id="PS51194"/>
    </source>
</evidence>
<organism evidence="4 5">
    <name type="scientific">Facklamia hominis</name>
    <dbReference type="NCBI Taxonomy" id="178214"/>
    <lineage>
        <taxon>Bacteria</taxon>
        <taxon>Bacillati</taxon>
        <taxon>Bacillota</taxon>
        <taxon>Bacilli</taxon>
        <taxon>Lactobacillales</taxon>
        <taxon>Aerococcaceae</taxon>
        <taxon>Facklamia</taxon>
    </lineage>
</organism>
<evidence type="ECO:0000313" key="4">
    <source>
        <dbReference type="EMBL" id="MDK7187074.1"/>
    </source>
</evidence>
<dbReference type="Pfam" id="PF00271">
    <property type="entry name" value="Helicase_C"/>
    <property type="match status" value="1"/>
</dbReference>
<dbReference type="PANTHER" id="PTHR45629:SF7">
    <property type="entry name" value="DNA EXCISION REPAIR PROTEIN ERCC-6-RELATED"/>
    <property type="match status" value="1"/>
</dbReference>
<dbReference type="InterPro" id="IPR027417">
    <property type="entry name" value="P-loop_NTPase"/>
</dbReference>
<dbReference type="InterPro" id="IPR050496">
    <property type="entry name" value="SNF2_RAD54_helicase_repair"/>
</dbReference>
<dbReference type="SUPFAM" id="SSF52540">
    <property type="entry name" value="P-loop containing nucleoside triphosphate hydrolases"/>
    <property type="match status" value="2"/>
</dbReference>
<keyword evidence="1 4" id="KW-0378">Hydrolase</keyword>
<evidence type="ECO:0000256" key="1">
    <source>
        <dbReference type="ARBA" id="ARBA00022801"/>
    </source>
</evidence>
<dbReference type="InterPro" id="IPR013663">
    <property type="entry name" value="Helicase_SWF/SNF/SWI_bac"/>
</dbReference>
<dbReference type="PANTHER" id="PTHR45629">
    <property type="entry name" value="SNF2/RAD54 FAMILY MEMBER"/>
    <property type="match status" value="1"/>
</dbReference>
<dbReference type="InterPro" id="IPR049730">
    <property type="entry name" value="SNF2/RAD54-like_C"/>
</dbReference>
<keyword evidence="4" id="KW-0067">ATP-binding</keyword>
<dbReference type="InterPro" id="IPR000330">
    <property type="entry name" value="SNF2_N"/>
</dbReference>
<dbReference type="SMART" id="SM00487">
    <property type="entry name" value="DEXDc"/>
    <property type="match status" value="1"/>
</dbReference>
<dbReference type="AlphaFoldDB" id="A0AAJ1Q5E5"/>
<dbReference type="GO" id="GO:0015616">
    <property type="term" value="F:DNA translocase activity"/>
    <property type="evidence" value="ECO:0007669"/>
    <property type="project" value="TreeGrafter"/>
</dbReference>
<sequence>MKFPGIDLTENVRLGAVFDYFQQTHFVLSNLKIDFSQDYFRVAAKVNGQSVKLKLDPQGRIEGYYCENRHYFGQQFCWSCWTVISYLRERHPELPYQMTAKDTMIFQIEELKEDLAFCVAQTRFLSGWLQVYQDQLAPIFTDQVTLIRLEPYTQWDDQQGTYKIRFRMGQDKLYAIKSLDDQLLTPLANHQVVRLGKQACFLLDEARFDELAKRSLDFIRRHLASIYQKGAILVDANSLKDYIQTFKDQVDFDWQPLKEHFDLSLSQPIPHTYQVQLDLKGYDLVAEAGDCLLFRDLAHQAYYYFSNQVEAFWVKTVHDYESFQWVPESQLPSIKRAVLSQAPLLQLRGDWPDSTDDLAFFVDLTDQLELTLTLESLTPDSPQARLILERLKTSYQAQAMGPWQLKISQETKLDQFIQQTLPHLKDFGKVYISQALKSLTKPRRLPLKLKLGMNKGQISLDLQSEDLDLKQVNQILKSYHKKKHFYQLSKQERVLIDPEQLSAVESLLQDLALKKLNQHEQVPLYRYYQLKAFDRESLDLEFDRAIEDCLQRPSLPIDPSIRSILYPYQVQGVEWLLKLRAMRLGGILADDMGLGKSLQLIAYMASVVSELTKPILIVVPASLIYNWQKELQKFPIPVPSHLITGQAAQRRASIEAYGNLPGILITSYDYLRRDLAYYQDLTFDTLVLDEGQYIKNAQSQIARAVKTLKADYRFALTGTPMENNLAELWSLFDFLLPGYLYSYPQFKKRFEHDIVKEDAVEASTKLKQMIGPFILRRMKKEVMQDLPDKLEENYYISLEKSEEKLYQASLMEAKQKLAQEAGEGSQAIQVLALLTRLRQLALDPRLIYDNIQQASSKMKTAIELIQQALANGQSVLVFSNFTSALDLLRDSLTDRAIPCLVLTGQTPKQARQRSVEQFQASPGQVFLISLKAGGTGLNLTQASIVIHLDPWWNESAQNQATDRAYRIGQENNVTVYKLIAKGTLEEKMEALKQEKSALFDRFVEGSTGSVHHLSAEELRHLFLEGAD</sequence>
<evidence type="ECO:0000313" key="5">
    <source>
        <dbReference type="Proteomes" id="UP001229251"/>
    </source>
</evidence>
<evidence type="ECO:0000259" key="2">
    <source>
        <dbReference type="PROSITE" id="PS51192"/>
    </source>
</evidence>
<dbReference type="EMBL" id="JASOOE010000005">
    <property type="protein sequence ID" value="MDK7187074.1"/>
    <property type="molecule type" value="Genomic_DNA"/>
</dbReference>
<dbReference type="GO" id="GO:0004386">
    <property type="term" value="F:helicase activity"/>
    <property type="evidence" value="ECO:0007669"/>
    <property type="project" value="UniProtKB-KW"/>
</dbReference>
<gene>
    <name evidence="4" type="ORF">QP433_03680</name>
</gene>
<dbReference type="EC" id="3.6.4.-" evidence="4"/>
<proteinExistence type="predicted"/>
<dbReference type="PROSITE" id="PS51194">
    <property type="entry name" value="HELICASE_CTER"/>
    <property type="match status" value="1"/>
</dbReference>
<dbReference type="Gene3D" id="3.40.50.300">
    <property type="entry name" value="P-loop containing nucleotide triphosphate hydrolases"/>
    <property type="match status" value="1"/>
</dbReference>
<protein>
    <submittedName>
        <fullName evidence="4">DEAD/DEAH box helicase</fullName>
        <ecNumber evidence="4">3.6.4.-</ecNumber>
    </submittedName>
</protein>
<dbReference type="SMART" id="SM00490">
    <property type="entry name" value="HELICc"/>
    <property type="match status" value="1"/>
</dbReference>